<sequence>MTSIPVPPTVGSAMTVPSVRDVIASYRRAQYFLANSTLPSPHIDEDTFLQDEEAYIGPFDEQHGEYMEPSDTGDHTAVQNDFVNQLEWDEDLEAPDPNSLRPVQPPVSASVPVMKQMAKRMNERKRAVRPQPAIPSSLNLQWKPQLQETTPLLARKVSFSSDVPPRRMSMSAKQTQLDTNSPHLAAQRRLSNVSLARSTKPTRSIKSMGQSTFGQTLFNSIAILLGIGMLSEPLAFAYSGWFMGTILIIAYGGLACYTAKILARIICSDPRLRTYTDIGRKAFGPRATIFISFMFCLELFAVSIVLVTLYADSLHTIVPTYSANTYKLWGLLVLIPTVFLPLSLLSYTSILGLLSTALILVVVLIDGTFKKETPGSFWDPAETSLGFESASKLGVAFGLFMAGFAGHVVVPSLVRDMIDPTEFDRMINWAFVVATVIYALIGYAGYLMYGKGVSDEISIDILNTPGFNPLLNQAALWMLVLNPLSKFALNTRPLMSTLEILLGLDPPETKKSSEDIIETQASRSRAVLRKVLSVVQRIGITCASVAVSIYIPEFSVMMAFLGSFSAFCLSIIGPIAAKVKIEGKCSVFDAAMMFMGAVMAIWGTIAAFT</sequence>
<keyword evidence="6 8" id="KW-1133">Transmembrane helix</keyword>
<dbReference type="PANTHER" id="PTHR22950">
    <property type="entry name" value="AMINO ACID TRANSPORTER"/>
    <property type="match status" value="1"/>
</dbReference>
<evidence type="ECO:0000256" key="7">
    <source>
        <dbReference type="ARBA" id="ARBA00023136"/>
    </source>
</evidence>
<evidence type="ECO:0000313" key="11">
    <source>
        <dbReference type="Proteomes" id="UP000629468"/>
    </source>
</evidence>
<evidence type="ECO:0000256" key="8">
    <source>
        <dbReference type="SAM" id="Phobius"/>
    </source>
</evidence>
<feature type="transmembrane region" description="Helical" evidence="8">
    <location>
        <begin position="426"/>
        <end position="449"/>
    </location>
</feature>
<feature type="domain" description="Amino acid transporter transmembrane" evidence="9">
    <location>
        <begin position="210"/>
        <end position="608"/>
    </location>
</feature>
<keyword evidence="3" id="KW-0813">Transport</keyword>
<dbReference type="Proteomes" id="UP000629468">
    <property type="component" value="Unassembled WGS sequence"/>
</dbReference>
<evidence type="ECO:0000256" key="3">
    <source>
        <dbReference type="ARBA" id="ARBA00022448"/>
    </source>
</evidence>
<comment type="caution">
    <text evidence="10">The sequence shown here is derived from an EMBL/GenBank/DDBJ whole genome shotgun (WGS) entry which is preliminary data.</text>
</comment>
<keyword evidence="4 8" id="KW-0812">Transmembrane</keyword>
<evidence type="ECO:0000259" key="9">
    <source>
        <dbReference type="Pfam" id="PF01490"/>
    </source>
</evidence>
<organism evidence="10 11">
    <name type="scientific">Agaricus bisporus var. burnettii</name>
    <dbReference type="NCBI Taxonomy" id="192524"/>
    <lineage>
        <taxon>Eukaryota</taxon>
        <taxon>Fungi</taxon>
        <taxon>Dikarya</taxon>
        <taxon>Basidiomycota</taxon>
        <taxon>Agaricomycotina</taxon>
        <taxon>Agaricomycetes</taxon>
        <taxon>Agaricomycetidae</taxon>
        <taxon>Agaricales</taxon>
        <taxon>Agaricineae</taxon>
        <taxon>Agaricaceae</taxon>
        <taxon>Agaricus</taxon>
    </lineage>
</organism>
<name>A0A8H7FB38_AGABI</name>
<feature type="transmembrane region" description="Helical" evidence="8">
    <location>
        <begin position="557"/>
        <end position="575"/>
    </location>
</feature>
<feature type="transmembrane region" description="Helical" evidence="8">
    <location>
        <begin position="350"/>
        <end position="369"/>
    </location>
</feature>
<gene>
    <name evidence="10" type="ORF">Agabi119p4_626</name>
</gene>
<evidence type="ECO:0000256" key="2">
    <source>
        <dbReference type="ARBA" id="ARBA00008066"/>
    </source>
</evidence>
<dbReference type="GO" id="GO:0005774">
    <property type="term" value="C:vacuolar membrane"/>
    <property type="evidence" value="ECO:0007669"/>
    <property type="project" value="TreeGrafter"/>
</dbReference>
<dbReference type="EMBL" id="JABXXO010000001">
    <property type="protein sequence ID" value="KAF7784461.1"/>
    <property type="molecule type" value="Genomic_DNA"/>
</dbReference>
<dbReference type="InterPro" id="IPR013057">
    <property type="entry name" value="AA_transpt_TM"/>
</dbReference>
<dbReference type="Pfam" id="PF01490">
    <property type="entry name" value="Aa_trans"/>
    <property type="match status" value="1"/>
</dbReference>
<feature type="transmembrane region" description="Helical" evidence="8">
    <location>
        <begin position="287"/>
        <end position="311"/>
    </location>
</feature>
<evidence type="ECO:0000256" key="5">
    <source>
        <dbReference type="ARBA" id="ARBA00022970"/>
    </source>
</evidence>
<dbReference type="AlphaFoldDB" id="A0A8H7FB38"/>
<comment type="subcellular location">
    <subcellularLocation>
        <location evidence="1">Membrane</location>
        <topology evidence="1">Multi-pass membrane protein</topology>
    </subcellularLocation>
</comment>
<feature type="transmembrane region" description="Helical" evidence="8">
    <location>
        <begin position="393"/>
        <end position="414"/>
    </location>
</feature>
<evidence type="ECO:0000256" key="1">
    <source>
        <dbReference type="ARBA" id="ARBA00004141"/>
    </source>
</evidence>
<keyword evidence="5" id="KW-0029">Amino-acid transport</keyword>
<comment type="similarity">
    <text evidence="2">Belongs to the amino acid/polyamine transporter 2 family.</text>
</comment>
<evidence type="ECO:0000256" key="4">
    <source>
        <dbReference type="ARBA" id="ARBA00022692"/>
    </source>
</evidence>
<dbReference type="GO" id="GO:0015179">
    <property type="term" value="F:L-amino acid transmembrane transporter activity"/>
    <property type="evidence" value="ECO:0007669"/>
    <property type="project" value="TreeGrafter"/>
</dbReference>
<accession>A0A8H7FB38</accession>
<reference evidence="10 11" key="1">
    <citation type="journal article" name="Sci. Rep.">
        <title>Telomere-to-telomere assembled and centromere annotated genomes of the two main subspecies of the button mushroom Agaricus bisporus reveal especially polymorphic chromosome ends.</title>
        <authorList>
            <person name="Sonnenberg A.S.M."/>
            <person name="Sedaghat-Telgerd N."/>
            <person name="Lavrijssen B."/>
            <person name="Ohm R.A."/>
            <person name="Hendrickx P.M."/>
            <person name="Scholtmeijer K."/>
            <person name="Baars J.J.P."/>
            <person name="van Peer A."/>
        </authorList>
    </citation>
    <scope>NUCLEOTIDE SEQUENCE [LARGE SCALE GENOMIC DNA]</scope>
    <source>
        <strain evidence="10 11">H119_p4</strain>
    </source>
</reference>
<proteinExistence type="inferred from homology"/>
<feature type="transmembrane region" description="Helical" evidence="8">
    <location>
        <begin position="326"/>
        <end position="345"/>
    </location>
</feature>
<feature type="transmembrane region" description="Helical" evidence="8">
    <location>
        <begin position="587"/>
        <end position="608"/>
    </location>
</feature>
<protein>
    <recommendedName>
        <fullName evidence="9">Amino acid transporter transmembrane domain-containing protein</fullName>
    </recommendedName>
</protein>
<evidence type="ECO:0000313" key="10">
    <source>
        <dbReference type="EMBL" id="KAF7784461.1"/>
    </source>
</evidence>
<dbReference type="PANTHER" id="PTHR22950:SF692">
    <property type="entry name" value="TRANSMEMBRANE AMINO ACID TRANSPORTER FAMILY PROTEIN"/>
    <property type="match status" value="1"/>
</dbReference>
<evidence type="ECO:0000256" key="6">
    <source>
        <dbReference type="ARBA" id="ARBA00022989"/>
    </source>
</evidence>
<keyword evidence="7 8" id="KW-0472">Membrane</keyword>
<feature type="transmembrane region" description="Helical" evidence="8">
    <location>
        <begin position="241"/>
        <end position="266"/>
    </location>
</feature>